<sequence length="198" mass="20536">MSRGRNQRMRTTIGGVPAVALSLLIGLALAGCGDGAGPAPAGDAPAPASAGADPGATLRTAALGFSSCMRERGYDVPDPVFDERGFPGFTEPELRGDQRYEADRAECRKPLDAAAVAAGAQTKDEMTAQLLAFARCMRERGVDMPDPPADGGIRMDGDLLSAPTWRPAAQSCREHLPAKYADLVDGLPAGPKGTGKTK</sequence>
<dbReference type="EMBL" id="BONW01000032">
    <property type="protein sequence ID" value="GIG91036.1"/>
    <property type="molecule type" value="Genomic_DNA"/>
</dbReference>
<name>A0ABQ4E9U1_9ACTN</name>
<evidence type="ECO:0000313" key="2">
    <source>
        <dbReference type="Proteomes" id="UP000646749"/>
    </source>
</evidence>
<reference evidence="1 2" key="1">
    <citation type="submission" date="2021-01" db="EMBL/GenBank/DDBJ databases">
        <title>Whole genome shotgun sequence of Plantactinospora endophytica NBRC 110450.</title>
        <authorList>
            <person name="Komaki H."/>
            <person name="Tamura T."/>
        </authorList>
    </citation>
    <scope>NUCLEOTIDE SEQUENCE [LARGE SCALE GENOMIC DNA]</scope>
    <source>
        <strain evidence="1 2">NBRC 110450</strain>
    </source>
</reference>
<evidence type="ECO:0008006" key="3">
    <source>
        <dbReference type="Google" id="ProtNLM"/>
    </source>
</evidence>
<proteinExistence type="predicted"/>
<dbReference type="PROSITE" id="PS51257">
    <property type="entry name" value="PROKAR_LIPOPROTEIN"/>
    <property type="match status" value="1"/>
</dbReference>
<protein>
    <recommendedName>
        <fullName evidence="3">Lipoprotein</fullName>
    </recommendedName>
</protein>
<gene>
    <name evidence="1" type="ORF">Pen02_59720</name>
</gene>
<comment type="caution">
    <text evidence="1">The sequence shown here is derived from an EMBL/GenBank/DDBJ whole genome shotgun (WGS) entry which is preliminary data.</text>
</comment>
<evidence type="ECO:0000313" key="1">
    <source>
        <dbReference type="EMBL" id="GIG91036.1"/>
    </source>
</evidence>
<dbReference type="Proteomes" id="UP000646749">
    <property type="component" value="Unassembled WGS sequence"/>
</dbReference>
<accession>A0ABQ4E9U1</accession>
<organism evidence="1 2">
    <name type="scientific">Plantactinospora endophytica</name>
    <dbReference type="NCBI Taxonomy" id="673535"/>
    <lineage>
        <taxon>Bacteria</taxon>
        <taxon>Bacillati</taxon>
        <taxon>Actinomycetota</taxon>
        <taxon>Actinomycetes</taxon>
        <taxon>Micromonosporales</taxon>
        <taxon>Micromonosporaceae</taxon>
        <taxon>Plantactinospora</taxon>
    </lineage>
</organism>
<keyword evidence="2" id="KW-1185">Reference proteome</keyword>